<dbReference type="HOGENOM" id="CLU_2701969_0_0_6"/>
<evidence type="ECO:0000313" key="2">
    <source>
        <dbReference type="Proteomes" id="UP000000658"/>
    </source>
</evidence>
<organism evidence="1 2">
    <name type="scientific">Pseudomonas entomophila (strain L48)</name>
    <dbReference type="NCBI Taxonomy" id="384676"/>
    <lineage>
        <taxon>Bacteria</taxon>
        <taxon>Pseudomonadati</taxon>
        <taxon>Pseudomonadota</taxon>
        <taxon>Gammaproteobacteria</taxon>
        <taxon>Pseudomonadales</taxon>
        <taxon>Pseudomonadaceae</taxon>
        <taxon>Pseudomonas</taxon>
    </lineage>
</organism>
<dbReference type="EMBL" id="CT573326">
    <property type="protein sequence ID" value="CAK15407.1"/>
    <property type="molecule type" value="Genomic_DNA"/>
</dbReference>
<dbReference type="AlphaFoldDB" id="Q1IAB4"/>
<accession>Q1IAB4</accession>
<dbReference type="KEGG" id="pen:PSEEN2608"/>
<protein>
    <submittedName>
        <fullName evidence="1">Uncharacterized protein</fullName>
    </submittedName>
</protein>
<gene>
    <name evidence="1" type="ordered locus">PSEEN2608</name>
</gene>
<reference evidence="1 2" key="1">
    <citation type="journal article" date="2006" name="Nat. Biotechnol.">
        <title>Complete genome sequence of the entomopathogenic and metabolically versatile soil bacterium Pseudomonas entomophila.</title>
        <authorList>
            <person name="Vodovar N."/>
            <person name="Vallenet D."/>
            <person name="Cruveiller S."/>
            <person name="Rouy Z."/>
            <person name="Barbe V."/>
            <person name="Acosta C."/>
            <person name="Cattolico L."/>
            <person name="Jubin C."/>
            <person name="Lajus A."/>
            <person name="Segurens B."/>
            <person name="Vacherie B."/>
            <person name="Wincker P."/>
            <person name="Weissenbach J."/>
            <person name="Lemaitre B."/>
            <person name="Medigue C."/>
            <person name="Boccard F."/>
        </authorList>
    </citation>
    <scope>NUCLEOTIDE SEQUENCE [LARGE SCALE GENOMIC DNA]</scope>
    <source>
        <strain evidence="1 2">L48</strain>
    </source>
</reference>
<dbReference type="STRING" id="384676.PSEEN2608"/>
<sequence length="73" mass="7867">MTRSVEVQAIMVMDIRSADSVVKPACGSLSMESSVERCIPYGRGDIKMTLAAFAHSAFTVSNGFKTAERRVAP</sequence>
<proteinExistence type="predicted"/>
<dbReference type="Proteomes" id="UP000000658">
    <property type="component" value="Chromosome"/>
</dbReference>
<name>Q1IAB4_PSEE4</name>
<evidence type="ECO:0000313" key="1">
    <source>
        <dbReference type="EMBL" id="CAK15407.1"/>
    </source>
</evidence>